<keyword evidence="3" id="KW-0614">Plasmid</keyword>
<dbReference type="AlphaFoldDB" id="A0A2S7XMC0"/>
<sequence>MALGITNTLKTNDFLNTECVFEAQEESFPAQLLTAQEHFDLLHPPRAYGVTVFWEQHKPSGGWKTLRSDSPNLPEFLADQQGQQDRYLTVNEFYRWRVTNQLKSLRACYVDIDGNVDIDKPLLRLAEMELPEPSFVIYSGRGMHLYWLIKPVPAKALPVWQMVQNKLVEALIPIGADPVVKDCTRVLRLCGTINSKNGVQVTGKKLTGKRWTLHQLSDAVLGKRPEWVPSQKPRSAQVHSFSAKPNGRKKYGSIYQWWSLVHQDLMKIGDYYLPSGGIPEGRRDIWLFLTLLSLSWFVPAARVKSEMLKIARRYTPGLMNDVQRQMLPIIKRAEASMRGEKIIFNGKTVDPRYQFKRETLFEWIQEIIPAELQSELRAIIPNELRTQRRKERDKARPPRDRMKEGRYQDRYTKDGVRESNREKREQARQMRADGMSLRAIAKGLDVSSRCVALWTGCVGTPPSLMPVPTGSPRAGNPLDNDCVQGRMDRTSVVPVLSGASGGLVVESNCLGESERFGLVFPVSSHCLGLEEPLRVVLSGLNGILSSWLGWLVWLVFLVVLRL</sequence>
<name>A0A2S7XMC0_9GAMM</name>
<evidence type="ECO:0000313" key="3">
    <source>
        <dbReference type="EMBL" id="PQJ94723.1"/>
    </source>
</evidence>
<evidence type="ECO:0000256" key="1">
    <source>
        <dbReference type="SAM" id="MobiDB-lite"/>
    </source>
</evidence>
<proteinExistence type="predicted"/>
<evidence type="ECO:0000256" key="2">
    <source>
        <dbReference type="SAM" id="Phobius"/>
    </source>
</evidence>
<dbReference type="RefSeq" id="WP_105075058.1">
    <property type="nucleotide sequence ID" value="NZ_PPGH01000043.1"/>
</dbReference>
<feature type="region of interest" description="Disordered" evidence="1">
    <location>
        <begin position="387"/>
        <end position="430"/>
    </location>
</feature>
<dbReference type="Proteomes" id="UP000239936">
    <property type="component" value="Unassembled WGS sequence"/>
</dbReference>
<reference evidence="3 4" key="1">
    <citation type="submission" date="2018-01" db="EMBL/GenBank/DDBJ databases">
        <title>The complete genome sequence of Chromatium okenii LaCa, a purple sulfur bacterium with a turbulent life.</title>
        <authorList>
            <person name="Luedin S.M."/>
            <person name="Liechti N."/>
            <person name="Storelli N."/>
            <person name="Danza F."/>
            <person name="Wittwer M."/>
            <person name="Pothier J.F."/>
            <person name="Tonolla M.A."/>
        </authorList>
    </citation>
    <scope>NUCLEOTIDE SEQUENCE [LARGE SCALE GENOMIC DNA]</scope>
    <source>
        <strain evidence="3 4">LaCa</strain>
        <plasmid evidence="3">pCok253</plasmid>
    </source>
</reference>
<dbReference type="EMBL" id="PPGH01000043">
    <property type="protein sequence ID" value="PQJ94723.1"/>
    <property type="molecule type" value="Genomic_DNA"/>
</dbReference>
<keyword evidence="2" id="KW-1133">Transmembrane helix</keyword>
<feature type="transmembrane region" description="Helical" evidence="2">
    <location>
        <begin position="535"/>
        <end position="560"/>
    </location>
</feature>
<gene>
    <name evidence="3" type="ORF">CXB77_18710</name>
</gene>
<feature type="compositionally biased region" description="Basic and acidic residues" evidence="1">
    <location>
        <begin position="390"/>
        <end position="430"/>
    </location>
</feature>
<keyword evidence="4" id="KW-1185">Reference proteome</keyword>
<keyword evidence="2" id="KW-0812">Transmembrane</keyword>
<protein>
    <submittedName>
        <fullName evidence="3">Replication protein</fullName>
    </submittedName>
</protein>
<geneLocation type="plasmid" evidence="3">
    <name>pCok253</name>
</geneLocation>
<dbReference type="OrthoDB" id="9780326at2"/>
<comment type="caution">
    <text evidence="3">The sequence shown here is derived from an EMBL/GenBank/DDBJ whole genome shotgun (WGS) entry which is preliminary data.</text>
</comment>
<organism evidence="3 4">
    <name type="scientific">Chromatium okenii</name>
    <dbReference type="NCBI Taxonomy" id="61644"/>
    <lineage>
        <taxon>Bacteria</taxon>
        <taxon>Pseudomonadati</taxon>
        <taxon>Pseudomonadota</taxon>
        <taxon>Gammaproteobacteria</taxon>
        <taxon>Chromatiales</taxon>
        <taxon>Chromatiaceae</taxon>
        <taxon>Chromatium</taxon>
    </lineage>
</organism>
<evidence type="ECO:0000313" key="4">
    <source>
        <dbReference type="Proteomes" id="UP000239936"/>
    </source>
</evidence>
<keyword evidence="2" id="KW-0472">Membrane</keyword>
<accession>A0A2S7XMC0</accession>